<dbReference type="InterPro" id="IPR045063">
    <property type="entry name" value="Dynamin_N"/>
</dbReference>
<dbReference type="Proteomes" id="UP000694844">
    <property type="component" value="Chromosome 5"/>
</dbReference>
<gene>
    <name evidence="3" type="primary">LOC111132725</name>
</gene>
<reference evidence="3" key="1">
    <citation type="submission" date="2025-08" db="UniProtKB">
        <authorList>
            <consortium name="RefSeq"/>
        </authorList>
    </citation>
    <scope>IDENTIFICATION</scope>
    <source>
        <tissue evidence="3">Whole sample</tissue>
    </source>
</reference>
<organism evidence="2 3">
    <name type="scientific">Crassostrea virginica</name>
    <name type="common">Eastern oyster</name>
    <dbReference type="NCBI Taxonomy" id="6565"/>
    <lineage>
        <taxon>Eukaryota</taxon>
        <taxon>Metazoa</taxon>
        <taxon>Spiralia</taxon>
        <taxon>Lophotrochozoa</taxon>
        <taxon>Mollusca</taxon>
        <taxon>Bivalvia</taxon>
        <taxon>Autobranchia</taxon>
        <taxon>Pteriomorphia</taxon>
        <taxon>Ostreida</taxon>
        <taxon>Ostreoidea</taxon>
        <taxon>Ostreidae</taxon>
        <taxon>Crassostrea</taxon>
    </lineage>
</organism>
<accession>A0A8B8E6L5</accession>
<name>A0A8B8E6L5_CRAVI</name>
<dbReference type="AlphaFoldDB" id="A0A8B8E6L5"/>
<keyword evidence="2" id="KW-1185">Reference proteome</keyword>
<feature type="domain" description="Dynamin N-terminal" evidence="1">
    <location>
        <begin position="63"/>
        <end position="205"/>
    </location>
</feature>
<dbReference type="Pfam" id="PF00350">
    <property type="entry name" value="Dynamin_N"/>
    <property type="match status" value="1"/>
</dbReference>
<dbReference type="RefSeq" id="XP_022336257.1">
    <property type="nucleotide sequence ID" value="XM_022480549.1"/>
</dbReference>
<proteinExistence type="predicted"/>
<dbReference type="SUPFAM" id="SSF52540">
    <property type="entry name" value="P-loop containing nucleoside triphosphate hydrolases"/>
    <property type="match status" value="1"/>
</dbReference>
<dbReference type="OrthoDB" id="8927528at2759"/>
<dbReference type="InterPro" id="IPR027417">
    <property type="entry name" value="P-loop_NTPase"/>
</dbReference>
<dbReference type="GeneID" id="111132725"/>
<evidence type="ECO:0000313" key="3">
    <source>
        <dbReference type="RefSeq" id="XP_022336257.1"/>
    </source>
</evidence>
<sequence>MGERVKAVTTKEHVINLYRDVILFLKSDDFVEDLRDELRKFLPDYHEILEKRSKDIEKDDHGIVVAGETSSGKSTLINKILQKEIFKGKNNESTSTICKIRNTDKIRIITENGSGKTKEIDLSNKYDLETNTGIRGFRKELEELIDLKKDSTYNEHCSVDIGFPIPLLKGNTILVDTPGVGGSTNSTDKLMEYLSNAVSFIFVINVGSAGGMQNDRLPVILRSLVTMMIQNEMPCFDPRDVLFITNKWDVIPKKEENDSSEDEETKTWETLNRDLKRNWIAVKEENIFKLSLKDVSPTTDNSSTAQFNKFKTVLETNIRKAENIRVISHLSFLRELLDQITNMVEERCKWTKLSTEEKRMQARKKQHKLLQLEQKCAQKSSSLLLKIQQRK</sequence>
<evidence type="ECO:0000313" key="2">
    <source>
        <dbReference type="Proteomes" id="UP000694844"/>
    </source>
</evidence>
<dbReference type="KEGG" id="cvn:111132725"/>
<dbReference type="Gene3D" id="3.40.50.300">
    <property type="entry name" value="P-loop containing nucleotide triphosphate hydrolases"/>
    <property type="match status" value="1"/>
</dbReference>
<dbReference type="PANTHER" id="PTHR26392">
    <property type="entry name" value="MITOGEN-ACTIVATED PROTEIN KINASE KINASE KINASE 7-RELATED"/>
    <property type="match status" value="1"/>
</dbReference>
<protein>
    <submittedName>
        <fullName evidence="3">Transmembrane GTPase Marf-like</fullName>
    </submittedName>
</protein>
<evidence type="ECO:0000259" key="1">
    <source>
        <dbReference type="Pfam" id="PF00350"/>
    </source>
</evidence>
<dbReference type="PANTHER" id="PTHR26392:SF92">
    <property type="entry name" value="PROTEIN KINASE DOMAIN-CONTAINING PROTEIN"/>
    <property type="match status" value="1"/>
</dbReference>